<reference evidence="1 2" key="1">
    <citation type="journal article" date="2023" name="ACS Omega">
        <title>Identification of the Neoaspergillic Acid Biosynthesis Gene Cluster by Establishing an In Vitro CRISPR-Ribonucleoprotein Genetic System in Aspergillus melleus.</title>
        <authorList>
            <person name="Yuan B."/>
            <person name="Grau M.F."/>
            <person name="Murata R.M."/>
            <person name="Torok T."/>
            <person name="Venkateswaran K."/>
            <person name="Stajich J.E."/>
            <person name="Wang C.C.C."/>
        </authorList>
    </citation>
    <scope>NUCLEOTIDE SEQUENCE [LARGE SCALE GENOMIC DNA]</scope>
    <source>
        <strain evidence="1 2">IMV 1140</strain>
    </source>
</reference>
<organism evidence="1 2">
    <name type="scientific">Aspergillus melleus</name>
    <dbReference type="NCBI Taxonomy" id="138277"/>
    <lineage>
        <taxon>Eukaryota</taxon>
        <taxon>Fungi</taxon>
        <taxon>Dikarya</taxon>
        <taxon>Ascomycota</taxon>
        <taxon>Pezizomycotina</taxon>
        <taxon>Eurotiomycetes</taxon>
        <taxon>Eurotiomycetidae</taxon>
        <taxon>Eurotiales</taxon>
        <taxon>Aspergillaceae</taxon>
        <taxon>Aspergillus</taxon>
        <taxon>Aspergillus subgen. Circumdati</taxon>
    </lineage>
</organism>
<accession>A0ACC3BA49</accession>
<proteinExistence type="predicted"/>
<comment type="caution">
    <text evidence="1">The sequence shown here is derived from an EMBL/GenBank/DDBJ whole genome shotgun (WGS) entry which is preliminary data.</text>
</comment>
<dbReference type="EMBL" id="JAOPJF010000013">
    <property type="protein sequence ID" value="KAK1147244.1"/>
    <property type="molecule type" value="Genomic_DNA"/>
</dbReference>
<sequence length="301" mass="33806">MTSSKILSDFLRGECPKACLRRLDFSHTSPPIPAFRHHFAATVDDLLTANECRDLLRLAEESAVQTNKGSTAPTWDRAMVNVGNGQQTMLIDTRNCGRILWDTPEIADRLLRRLRPFLEECGIETIRNQPLVTGRGPAKRGETFKLSRLNERIRFLRYEGGEYFRPHCDGNYVTEEGGEMSLFTVHLYLNGTGEQDVEELERRIEESERKTGLFEEDGEIDLGRIESHDGHNGSLTASPADGSSEGARAGPDVGGNHDQEPLLGGATSFTDGYRSKDAESIPWRGRRVPRREVYGEDRRDV</sequence>
<keyword evidence="2" id="KW-1185">Reference proteome</keyword>
<dbReference type="Proteomes" id="UP001177260">
    <property type="component" value="Unassembled WGS sequence"/>
</dbReference>
<gene>
    <name evidence="1" type="ORF">N8T08_001983</name>
</gene>
<protein>
    <submittedName>
        <fullName evidence="1">Uncharacterized protein</fullName>
    </submittedName>
</protein>
<evidence type="ECO:0000313" key="1">
    <source>
        <dbReference type="EMBL" id="KAK1147244.1"/>
    </source>
</evidence>
<name>A0ACC3BA49_9EURO</name>
<evidence type="ECO:0000313" key="2">
    <source>
        <dbReference type="Proteomes" id="UP001177260"/>
    </source>
</evidence>